<organism evidence="1 2">
    <name type="scientific">Paralvinella palmiformis</name>
    <dbReference type="NCBI Taxonomy" id="53620"/>
    <lineage>
        <taxon>Eukaryota</taxon>
        <taxon>Metazoa</taxon>
        <taxon>Spiralia</taxon>
        <taxon>Lophotrochozoa</taxon>
        <taxon>Annelida</taxon>
        <taxon>Polychaeta</taxon>
        <taxon>Sedentaria</taxon>
        <taxon>Canalipalpata</taxon>
        <taxon>Terebellida</taxon>
        <taxon>Terebelliformia</taxon>
        <taxon>Alvinellidae</taxon>
        <taxon>Paralvinella</taxon>
    </lineage>
</organism>
<dbReference type="AlphaFoldDB" id="A0AAD9J5M2"/>
<evidence type="ECO:0000313" key="1">
    <source>
        <dbReference type="EMBL" id="KAK2147072.1"/>
    </source>
</evidence>
<keyword evidence="2" id="KW-1185">Reference proteome</keyword>
<accession>A0AAD9J5M2</accession>
<gene>
    <name evidence="1" type="ORF">LSH36_571g01055</name>
</gene>
<proteinExistence type="predicted"/>
<dbReference type="EMBL" id="JAODUP010000571">
    <property type="protein sequence ID" value="KAK2147072.1"/>
    <property type="molecule type" value="Genomic_DNA"/>
</dbReference>
<sequence length="75" mass="8928">MGRPWPQPNIVLVPQCFVRPAEVKKQADEAKMRMVDIAPQYYDMSNFPQCEAKRILERIIAKKESKQQYQQQNYQ</sequence>
<reference evidence="1" key="1">
    <citation type="journal article" date="2023" name="Mol. Biol. Evol.">
        <title>Third-Generation Sequencing Reveals the Adaptive Role of the Epigenome in Three Deep-Sea Polychaetes.</title>
        <authorList>
            <person name="Perez M."/>
            <person name="Aroh O."/>
            <person name="Sun Y."/>
            <person name="Lan Y."/>
            <person name="Juniper S.K."/>
            <person name="Young C.R."/>
            <person name="Angers B."/>
            <person name="Qian P.Y."/>
        </authorList>
    </citation>
    <scope>NUCLEOTIDE SEQUENCE</scope>
    <source>
        <strain evidence="1">P08H-3</strain>
    </source>
</reference>
<evidence type="ECO:0000313" key="2">
    <source>
        <dbReference type="Proteomes" id="UP001208570"/>
    </source>
</evidence>
<protein>
    <submittedName>
        <fullName evidence="1">Uncharacterized protein</fullName>
    </submittedName>
</protein>
<dbReference type="Proteomes" id="UP001208570">
    <property type="component" value="Unassembled WGS sequence"/>
</dbReference>
<name>A0AAD9J5M2_9ANNE</name>
<comment type="caution">
    <text evidence="1">The sequence shown here is derived from an EMBL/GenBank/DDBJ whole genome shotgun (WGS) entry which is preliminary data.</text>
</comment>